<accession>A0A5N0V1D1</accession>
<dbReference type="OrthoDB" id="4463103at2"/>
<reference evidence="2" key="1">
    <citation type="submission" date="2019-09" db="EMBL/GenBank/DDBJ databases">
        <authorList>
            <person name="Teo W.F.A."/>
            <person name="Duangmal K."/>
        </authorList>
    </citation>
    <scope>NUCLEOTIDE SEQUENCE [LARGE SCALE GENOMIC DNA]</scope>
    <source>
        <strain evidence="2">K81G1</strain>
    </source>
</reference>
<dbReference type="Proteomes" id="UP000319769">
    <property type="component" value="Unassembled WGS sequence"/>
</dbReference>
<gene>
    <name evidence="2" type="ORF">FPZ12_023645</name>
</gene>
<keyword evidence="1" id="KW-1133">Transmembrane helix</keyword>
<dbReference type="RefSeq" id="WP_144747818.1">
    <property type="nucleotide sequence ID" value="NZ_VMNW02000037.1"/>
</dbReference>
<keyword evidence="3" id="KW-1185">Reference proteome</keyword>
<name>A0A5N0V1D1_9PSEU</name>
<feature type="transmembrane region" description="Helical" evidence="1">
    <location>
        <begin position="6"/>
        <end position="23"/>
    </location>
</feature>
<feature type="transmembrane region" description="Helical" evidence="1">
    <location>
        <begin position="54"/>
        <end position="72"/>
    </location>
</feature>
<keyword evidence="1" id="KW-0472">Membrane</keyword>
<feature type="transmembrane region" description="Helical" evidence="1">
    <location>
        <begin position="127"/>
        <end position="147"/>
    </location>
</feature>
<protein>
    <submittedName>
        <fullName evidence="2">DUF1453 domain-containing protein</fullName>
    </submittedName>
</protein>
<proteinExistence type="predicted"/>
<feature type="transmembrane region" description="Helical" evidence="1">
    <location>
        <begin position="93"/>
        <end position="115"/>
    </location>
</feature>
<sequence>MSGLLEVVLIIVAIGYVLVRRLAGDLAEAKRMLVLPGVLVVIGISQLGDVRSATAMVFVVVTGLVSVVFGVLRGLSVRVYERDGVAAMRYTGLTIVFWVLNIAAKFGANFLLGVLDRSAGSAAGNTLMLTLGAGLLVEGVIVLAQAMRTGHQIVWQKGRNGQPHQNAEWLDDLQQRFSGGR</sequence>
<feature type="transmembrane region" description="Helical" evidence="1">
    <location>
        <begin position="32"/>
        <end position="48"/>
    </location>
</feature>
<evidence type="ECO:0000313" key="2">
    <source>
        <dbReference type="EMBL" id="KAA9158099.1"/>
    </source>
</evidence>
<evidence type="ECO:0000313" key="3">
    <source>
        <dbReference type="Proteomes" id="UP000319769"/>
    </source>
</evidence>
<organism evidence="2 3">
    <name type="scientific">Amycolatopsis acidicola</name>
    <dbReference type="NCBI Taxonomy" id="2596893"/>
    <lineage>
        <taxon>Bacteria</taxon>
        <taxon>Bacillati</taxon>
        <taxon>Actinomycetota</taxon>
        <taxon>Actinomycetes</taxon>
        <taxon>Pseudonocardiales</taxon>
        <taxon>Pseudonocardiaceae</taxon>
        <taxon>Amycolatopsis</taxon>
    </lineage>
</organism>
<dbReference type="EMBL" id="VMNW02000037">
    <property type="protein sequence ID" value="KAA9158099.1"/>
    <property type="molecule type" value="Genomic_DNA"/>
</dbReference>
<keyword evidence="1" id="KW-0812">Transmembrane</keyword>
<dbReference type="AlphaFoldDB" id="A0A5N0V1D1"/>
<comment type="caution">
    <text evidence="2">The sequence shown here is derived from an EMBL/GenBank/DDBJ whole genome shotgun (WGS) entry which is preliminary data.</text>
</comment>
<evidence type="ECO:0000256" key="1">
    <source>
        <dbReference type="SAM" id="Phobius"/>
    </source>
</evidence>